<evidence type="ECO:0000256" key="6">
    <source>
        <dbReference type="ARBA" id="ARBA00033409"/>
    </source>
</evidence>
<keyword evidence="10" id="KW-1185">Reference proteome</keyword>
<name>A0A5S3N5I1_9FLAO</name>
<comment type="similarity">
    <text evidence="1 7">Belongs to the RecO family.</text>
</comment>
<keyword evidence="3 7" id="KW-0227">DNA damage</keyword>
<evidence type="ECO:0000256" key="2">
    <source>
        <dbReference type="ARBA" id="ARBA00021310"/>
    </source>
</evidence>
<dbReference type="Proteomes" id="UP000307140">
    <property type="component" value="Unassembled WGS sequence"/>
</dbReference>
<evidence type="ECO:0000256" key="3">
    <source>
        <dbReference type="ARBA" id="ARBA00022763"/>
    </source>
</evidence>
<dbReference type="Pfam" id="PF11967">
    <property type="entry name" value="RecO_N"/>
    <property type="match status" value="1"/>
</dbReference>
<evidence type="ECO:0000256" key="7">
    <source>
        <dbReference type="HAMAP-Rule" id="MF_00201"/>
    </source>
</evidence>
<evidence type="ECO:0000313" key="9">
    <source>
        <dbReference type="EMBL" id="TMM30575.1"/>
    </source>
</evidence>
<evidence type="ECO:0000313" key="10">
    <source>
        <dbReference type="Proteomes" id="UP000307140"/>
    </source>
</evidence>
<dbReference type="PANTHER" id="PTHR33991">
    <property type="entry name" value="DNA REPAIR PROTEIN RECO"/>
    <property type="match status" value="1"/>
</dbReference>
<dbReference type="EMBL" id="VANR01000003">
    <property type="protein sequence ID" value="TMM30575.1"/>
    <property type="molecule type" value="Genomic_DNA"/>
</dbReference>
<dbReference type="SUPFAM" id="SSF57863">
    <property type="entry name" value="ArfGap/RecO-like zinc finger"/>
    <property type="match status" value="1"/>
</dbReference>
<gene>
    <name evidence="7 9" type="primary">recO</name>
    <name evidence="9" type="ORF">FDT66_07365</name>
</gene>
<dbReference type="GO" id="GO:0006310">
    <property type="term" value="P:DNA recombination"/>
    <property type="evidence" value="ECO:0007669"/>
    <property type="project" value="UniProtKB-UniRule"/>
</dbReference>
<dbReference type="SUPFAM" id="SSF50249">
    <property type="entry name" value="Nucleic acid-binding proteins"/>
    <property type="match status" value="1"/>
</dbReference>
<protein>
    <recommendedName>
        <fullName evidence="2 7">DNA repair protein RecO</fullName>
    </recommendedName>
    <alternativeName>
        <fullName evidence="6 7">Recombination protein O</fullName>
    </alternativeName>
</protein>
<dbReference type="GO" id="GO:0006302">
    <property type="term" value="P:double-strand break repair"/>
    <property type="evidence" value="ECO:0007669"/>
    <property type="project" value="TreeGrafter"/>
</dbReference>
<reference evidence="9 10" key="1">
    <citation type="submission" date="2019-05" db="EMBL/GenBank/DDBJ databases">
        <title>Polaribacter aestuariivivens sp. nov., isolated from a tidal flat.</title>
        <authorList>
            <person name="Yoon J.-H."/>
        </authorList>
    </citation>
    <scope>NUCLEOTIDE SEQUENCE [LARGE SCALE GENOMIC DNA]</scope>
    <source>
        <strain evidence="9 10">DBTF-3</strain>
    </source>
</reference>
<dbReference type="PANTHER" id="PTHR33991:SF1">
    <property type="entry name" value="DNA REPAIR PROTEIN RECO"/>
    <property type="match status" value="1"/>
</dbReference>
<dbReference type="Gene3D" id="1.20.1440.120">
    <property type="entry name" value="Recombination protein O, C-terminal domain"/>
    <property type="match status" value="1"/>
</dbReference>
<evidence type="ECO:0000256" key="5">
    <source>
        <dbReference type="ARBA" id="ARBA00023204"/>
    </source>
</evidence>
<dbReference type="InterPro" id="IPR037278">
    <property type="entry name" value="ARFGAP/RecO"/>
</dbReference>
<dbReference type="AlphaFoldDB" id="A0A5S3N5I1"/>
<keyword evidence="4 7" id="KW-0233">DNA recombination</keyword>
<feature type="domain" description="DNA replication/recombination mediator RecO N-terminal" evidence="8">
    <location>
        <begin position="1"/>
        <end position="83"/>
    </location>
</feature>
<organism evidence="9 10">
    <name type="scientific">Polaribacter aestuariivivens</name>
    <dbReference type="NCBI Taxonomy" id="2304626"/>
    <lineage>
        <taxon>Bacteria</taxon>
        <taxon>Pseudomonadati</taxon>
        <taxon>Bacteroidota</taxon>
        <taxon>Flavobacteriia</taxon>
        <taxon>Flavobacteriales</taxon>
        <taxon>Flavobacteriaceae</taxon>
    </lineage>
</organism>
<comment type="function">
    <text evidence="7">Involved in DNA repair and RecF pathway recombination.</text>
</comment>
<dbReference type="InterPro" id="IPR042242">
    <property type="entry name" value="RecO_C"/>
</dbReference>
<dbReference type="NCBIfam" id="TIGR00613">
    <property type="entry name" value="reco"/>
    <property type="match status" value="1"/>
</dbReference>
<evidence type="ECO:0000259" key="8">
    <source>
        <dbReference type="Pfam" id="PF11967"/>
    </source>
</evidence>
<dbReference type="InterPro" id="IPR012340">
    <property type="entry name" value="NA-bd_OB-fold"/>
</dbReference>
<proteinExistence type="inferred from homology"/>
<dbReference type="HAMAP" id="MF_00201">
    <property type="entry name" value="RecO"/>
    <property type="match status" value="1"/>
</dbReference>
<evidence type="ECO:0000256" key="4">
    <source>
        <dbReference type="ARBA" id="ARBA00023172"/>
    </source>
</evidence>
<dbReference type="Gene3D" id="2.40.50.140">
    <property type="entry name" value="Nucleic acid-binding proteins"/>
    <property type="match status" value="1"/>
</dbReference>
<comment type="caution">
    <text evidence="9">The sequence shown here is derived from an EMBL/GenBank/DDBJ whole genome shotgun (WGS) entry which is preliminary data.</text>
</comment>
<dbReference type="GO" id="GO:0043590">
    <property type="term" value="C:bacterial nucleoid"/>
    <property type="evidence" value="ECO:0007669"/>
    <property type="project" value="TreeGrafter"/>
</dbReference>
<sequence length="240" mass="27621">MATISTKAIVLSAIKYSDTSLIVKCFTEQEGLKTYMVRGVLKAKKGGIKAAYFQPLNQLQIVANHNTKNHLHSIKEVQILNPYKSIYQDIVKQSVVLFLSEVLSYSIQEEEKNTQLYNYLETAFIWLDTHDKIANFHLLFLLNFTRYLGFYPDVSEATKNGFNLLDGSFTNFTSEKNVISGNDFYQFKKLLGINFDGIENTSFGKNERQLVLQIIIRYFELHLDGFRKPKSLQVLETVFS</sequence>
<accession>A0A5S3N5I1</accession>
<keyword evidence="5 7" id="KW-0234">DNA repair</keyword>
<dbReference type="RefSeq" id="WP_138535525.1">
    <property type="nucleotide sequence ID" value="NZ_VANR01000003.1"/>
</dbReference>
<dbReference type="InterPro" id="IPR022572">
    <property type="entry name" value="DNA_rep/recomb_RecO_N"/>
</dbReference>
<dbReference type="OrthoDB" id="9789152at2"/>
<dbReference type="Pfam" id="PF02565">
    <property type="entry name" value="RecO_C"/>
    <property type="match status" value="1"/>
</dbReference>
<evidence type="ECO:0000256" key="1">
    <source>
        <dbReference type="ARBA" id="ARBA00007452"/>
    </source>
</evidence>
<dbReference type="InterPro" id="IPR003717">
    <property type="entry name" value="RecO"/>
</dbReference>